<keyword evidence="1" id="KW-0175">Coiled coil</keyword>
<sequence>MEKKSSVARMDSTYMNDYDAHMERHSRKKKRLMRRILLFSLLMIIVAGSMVFYHVQQRVLHAEKVEEYQQLQTKMDSLEKEEKHLKEEIDLLNNEEYVLQIARSDYFFSRDGEIIFKMPNNEPSY</sequence>
<evidence type="ECO:0000256" key="1">
    <source>
        <dbReference type="SAM" id="Coils"/>
    </source>
</evidence>
<organism evidence="3 4">
    <name type="scientific">Halobacillus seohaensis</name>
    <dbReference type="NCBI Taxonomy" id="447421"/>
    <lineage>
        <taxon>Bacteria</taxon>
        <taxon>Bacillati</taxon>
        <taxon>Bacillota</taxon>
        <taxon>Bacilli</taxon>
        <taxon>Bacillales</taxon>
        <taxon>Bacillaceae</taxon>
        <taxon>Halobacillus</taxon>
    </lineage>
</organism>
<dbReference type="RefSeq" id="WP_204711294.1">
    <property type="nucleotide sequence ID" value="NZ_JBHSZV010000018.1"/>
</dbReference>
<comment type="caution">
    <text evidence="3">The sequence shown here is derived from an EMBL/GenBank/DDBJ whole genome shotgun (WGS) entry which is preliminary data.</text>
</comment>
<feature type="transmembrane region" description="Helical" evidence="2">
    <location>
        <begin position="36"/>
        <end position="55"/>
    </location>
</feature>
<keyword evidence="2" id="KW-0812">Transmembrane</keyword>
<accession>A0ABW2EMY8</accession>
<dbReference type="Proteomes" id="UP001596410">
    <property type="component" value="Unassembled WGS sequence"/>
</dbReference>
<dbReference type="Pfam" id="PF04977">
    <property type="entry name" value="DivIC"/>
    <property type="match status" value="1"/>
</dbReference>
<name>A0ABW2EMY8_9BACI</name>
<reference evidence="4" key="1">
    <citation type="journal article" date="2019" name="Int. J. Syst. Evol. Microbiol.">
        <title>The Global Catalogue of Microorganisms (GCM) 10K type strain sequencing project: providing services to taxonomists for standard genome sequencing and annotation.</title>
        <authorList>
            <consortium name="The Broad Institute Genomics Platform"/>
            <consortium name="The Broad Institute Genome Sequencing Center for Infectious Disease"/>
            <person name="Wu L."/>
            <person name="Ma J."/>
        </authorList>
    </citation>
    <scope>NUCLEOTIDE SEQUENCE [LARGE SCALE GENOMIC DNA]</scope>
    <source>
        <strain evidence="4">CGMCC 4.1621</strain>
    </source>
</reference>
<gene>
    <name evidence="3" type="ORF">ACFQIC_07870</name>
</gene>
<keyword evidence="4" id="KW-1185">Reference proteome</keyword>
<dbReference type="InterPro" id="IPR039076">
    <property type="entry name" value="DivIC"/>
</dbReference>
<dbReference type="PANTHER" id="PTHR40027:SF1">
    <property type="entry name" value="CELL DIVISION PROTEIN DIVIC"/>
    <property type="match status" value="1"/>
</dbReference>
<keyword evidence="2" id="KW-1133">Transmembrane helix</keyword>
<protein>
    <submittedName>
        <fullName evidence="3">Septum formation initiator family protein</fullName>
    </submittedName>
</protein>
<evidence type="ECO:0000256" key="2">
    <source>
        <dbReference type="SAM" id="Phobius"/>
    </source>
</evidence>
<feature type="coiled-coil region" evidence="1">
    <location>
        <begin position="61"/>
        <end position="95"/>
    </location>
</feature>
<dbReference type="InterPro" id="IPR007060">
    <property type="entry name" value="FtsL/DivIC"/>
</dbReference>
<keyword evidence="2" id="KW-0472">Membrane</keyword>
<dbReference type="EMBL" id="JBHSZV010000018">
    <property type="protein sequence ID" value="MFC7061774.1"/>
    <property type="molecule type" value="Genomic_DNA"/>
</dbReference>
<evidence type="ECO:0000313" key="3">
    <source>
        <dbReference type="EMBL" id="MFC7061774.1"/>
    </source>
</evidence>
<dbReference type="PANTHER" id="PTHR40027">
    <property type="entry name" value="CELL DIVISION PROTEIN DIVIC"/>
    <property type="match status" value="1"/>
</dbReference>
<evidence type="ECO:0000313" key="4">
    <source>
        <dbReference type="Proteomes" id="UP001596410"/>
    </source>
</evidence>
<proteinExistence type="predicted"/>